<evidence type="ECO:0000256" key="1">
    <source>
        <dbReference type="ARBA" id="ARBA00005417"/>
    </source>
</evidence>
<dbReference type="Proteomes" id="UP000199064">
    <property type="component" value="Unassembled WGS sequence"/>
</dbReference>
<evidence type="ECO:0000256" key="2">
    <source>
        <dbReference type="ARBA" id="ARBA00022448"/>
    </source>
</evidence>
<dbReference type="GO" id="GO:0005524">
    <property type="term" value="F:ATP binding"/>
    <property type="evidence" value="ECO:0007669"/>
    <property type="project" value="UniProtKB-KW"/>
</dbReference>
<dbReference type="PROSITE" id="PS00211">
    <property type="entry name" value="ABC_TRANSPORTER_1"/>
    <property type="match status" value="1"/>
</dbReference>
<dbReference type="GO" id="GO:0005886">
    <property type="term" value="C:plasma membrane"/>
    <property type="evidence" value="ECO:0007669"/>
    <property type="project" value="TreeGrafter"/>
</dbReference>
<keyword evidence="7" id="KW-1185">Reference proteome</keyword>
<dbReference type="SUPFAM" id="SSF52540">
    <property type="entry name" value="P-loop containing nucleoside triphosphate hydrolases"/>
    <property type="match status" value="1"/>
</dbReference>
<dbReference type="Gene3D" id="3.40.50.300">
    <property type="entry name" value="P-loop containing nucleotide triphosphate hydrolases"/>
    <property type="match status" value="1"/>
</dbReference>
<sequence>MLKVENLVKKFGGVTALDGISLTLPDRSILGVLGMNGSGKTTMLNCINGLYDATAGKITLDGVSLIGKAPHAVFSEGVGRTFQVPRIFPQMSLLENLSVALLNKGLSNAEIAKISAYWLKKVELYRLRHNYAEELSGGQQKLLELARIMVANPKLVLLDEPFAGVNPSLALLLINIIREMPKELGCSVLLVSHDLTSVYELSDNILVMHEGRVLAEGDAEAIQKNPDVIEAYLGA</sequence>
<dbReference type="AlphaFoldDB" id="A0A1H4JQF5"/>
<organism evidence="6 7">
    <name type="scientific">Nitratireductor aquibiodomus</name>
    <dbReference type="NCBI Taxonomy" id="204799"/>
    <lineage>
        <taxon>Bacteria</taxon>
        <taxon>Pseudomonadati</taxon>
        <taxon>Pseudomonadota</taxon>
        <taxon>Alphaproteobacteria</taxon>
        <taxon>Hyphomicrobiales</taxon>
        <taxon>Phyllobacteriaceae</taxon>
        <taxon>Nitratireductor</taxon>
    </lineage>
</organism>
<gene>
    <name evidence="6" type="ORF">SAMN05216452_1551</name>
</gene>
<dbReference type="EMBL" id="FNSL01000001">
    <property type="protein sequence ID" value="SEB47978.1"/>
    <property type="molecule type" value="Genomic_DNA"/>
</dbReference>
<evidence type="ECO:0000256" key="3">
    <source>
        <dbReference type="ARBA" id="ARBA00022741"/>
    </source>
</evidence>
<proteinExistence type="inferred from homology"/>
<keyword evidence="3" id="KW-0547">Nucleotide-binding</keyword>
<evidence type="ECO:0000313" key="7">
    <source>
        <dbReference type="Proteomes" id="UP000199064"/>
    </source>
</evidence>
<evidence type="ECO:0000313" key="6">
    <source>
        <dbReference type="EMBL" id="SEB47978.1"/>
    </source>
</evidence>
<comment type="similarity">
    <text evidence="1">Belongs to the ABC transporter superfamily.</text>
</comment>
<dbReference type="InterPro" id="IPR017871">
    <property type="entry name" value="ABC_transporter-like_CS"/>
</dbReference>
<evidence type="ECO:0000259" key="5">
    <source>
        <dbReference type="PROSITE" id="PS50893"/>
    </source>
</evidence>
<dbReference type="SMART" id="SM00382">
    <property type="entry name" value="AAA"/>
    <property type="match status" value="1"/>
</dbReference>
<reference evidence="7" key="1">
    <citation type="submission" date="2016-10" db="EMBL/GenBank/DDBJ databases">
        <authorList>
            <person name="Varghese N."/>
            <person name="Submissions S."/>
        </authorList>
    </citation>
    <scope>NUCLEOTIDE SEQUENCE [LARGE SCALE GENOMIC DNA]</scope>
    <source>
        <strain evidence="7">ES.061</strain>
    </source>
</reference>
<dbReference type="InterPro" id="IPR032823">
    <property type="entry name" value="BCA_ABC_TP_C"/>
</dbReference>
<dbReference type="Pfam" id="PF12399">
    <property type="entry name" value="BCA_ABC_TP_C"/>
    <property type="match status" value="1"/>
</dbReference>
<name>A0A1H4JQF5_9HYPH</name>
<keyword evidence="2" id="KW-0813">Transport</keyword>
<dbReference type="RefSeq" id="WP_090327979.1">
    <property type="nucleotide sequence ID" value="NZ_FNSL01000001.1"/>
</dbReference>
<dbReference type="PANTHER" id="PTHR45772">
    <property type="entry name" value="CONSERVED COMPONENT OF ABC TRANSPORTER FOR NATURAL AMINO ACIDS-RELATED"/>
    <property type="match status" value="1"/>
</dbReference>
<evidence type="ECO:0000256" key="4">
    <source>
        <dbReference type="ARBA" id="ARBA00022840"/>
    </source>
</evidence>
<dbReference type="InterPro" id="IPR003439">
    <property type="entry name" value="ABC_transporter-like_ATP-bd"/>
</dbReference>
<protein>
    <submittedName>
        <fullName evidence="6">Amino acid/amide ABC transporter ATP-binding protein 1, HAAT family</fullName>
    </submittedName>
</protein>
<dbReference type="InterPro" id="IPR003593">
    <property type="entry name" value="AAA+_ATPase"/>
</dbReference>
<dbReference type="GO" id="GO:0016887">
    <property type="term" value="F:ATP hydrolysis activity"/>
    <property type="evidence" value="ECO:0007669"/>
    <property type="project" value="InterPro"/>
</dbReference>
<dbReference type="CDD" id="cd03219">
    <property type="entry name" value="ABC_Mj1267_LivG_branched"/>
    <property type="match status" value="1"/>
</dbReference>
<feature type="domain" description="ABC transporter" evidence="5">
    <location>
        <begin position="2"/>
        <end position="235"/>
    </location>
</feature>
<accession>A0A1H4JQF5</accession>
<dbReference type="InterPro" id="IPR027417">
    <property type="entry name" value="P-loop_NTPase"/>
</dbReference>
<dbReference type="InterPro" id="IPR051120">
    <property type="entry name" value="ABC_AA/LPS_Transport"/>
</dbReference>
<dbReference type="Pfam" id="PF00005">
    <property type="entry name" value="ABC_tran"/>
    <property type="match status" value="1"/>
</dbReference>
<dbReference type="PROSITE" id="PS50893">
    <property type="entry name" value="ABC_TRANSPORTER_2"/>
    <property type="match status" value="1"/>
</dbReference>
<keyword evidence="4 6" id="KW-0067">ATP-binding</keyword>